<keyword evidence="1" id="KW-0472">Membrane</keyword>
<evidence type="ECO:0000313" key="2">
    <source>
        <dbReference type="EMBL" id="KAL0092550.1"/>
    </source>
</evidence>
<comment type="caution">
    <text evidence="2">The sequence shown here is derived from an EMBL/GenBank/DDBJ whole genome shotgun (WGS) entry which is preliminary data.</text>
</comment>
<sequence length="103" mass="12263">MFRNSLSPNVSWHLYLYRCVVCSLIIAIIIICLLSVQPYNTKKTILVDTLMCPNVIWNLTNERKRKKNLILFYSFQVHKLFIFIYSTNKFITVYHIYPEVSVL</sequence>
<dbReference type="Proteomes" id="UP001448207">
    <property type="component" value="Unassembled WGS sequence"/>
</dbReference>
<feature type="transmembrane region" description="Helical" evidence="1">
    <location>
        <begin position="15"/>
        <end position="36"/>
    </location>
</feature>
<organism evidence="2 3">
    <name type="scientific">Phycomyces blakesleeanus</name>
    <dbReference type="NCBI Taxonomy" id="4837"/>
    <lineage>
        <taxon>Eukaryota</taxon>
        <taxon>Fungi</taxon>
        <taxon>Fungi incertae sedis</taxon>
        <taxon>Mucoromycota</taxon>
        <taxon>Mucoromycotina</taxon>
        <taxon>Mucoromycetes</taxon>
        <taxon>Mucorales</taxon>
        <taxon>Phycomycetaceae</taxon>
        <taxon>Phycomyces</taxon>
    </lineage>
</organism>
<dbReference type="EMBL" id="JBCLYO010000002">
    <property type="protein sequence ID" value="KAL0092550.1"/>
    <property type="molecule type" value="Genomic_DNA"/>
</dbReference>
<reference evidence="2 3" key="1">
    <citation type="submission" date="2024-04" db="EMBL/GenBank/DDBJ databases">
        <title>Symmetric and asymmetric DNA N6-adenine methylation regulates different biological responses in Mucorales.</title>
        <authorList>
            <consortium name="Lawrence Berkeley National Laboratory"/>
            <person name="Lax C."/>
            <person name="Mondo S.J."/>
            <person name="Osorio-Concepcion M."/>
            <person name="Muszewska A."/>
            <person name="Corrochano-Luque M."/>
            <person name="Gutierrez G."/>
            <person name="Riley R."/>
            <person name="Lipzen A."/>
            <person name="Guo J."/>
            <person name="Hundley H."/>
            <person name="Amirebrahimi M."/>
            <person name="Ng V."/>
            <person name="Lorenzo-Gutierrez D."/>
            <person name="Binder U."/>
            <person name="Yang J."/>
            <person name="Song Y."/>
            <person name="Canovas D."/>
            <person name="Navarro E."/>
            <person name="Freitag M."/>
            <person name="Gabaldon T."/>
            <person name="Grigoriev I.V."/>
            <person name="Corrochano L.M."/>
            <person name="Nicolas F.E."/>
            <person name="Garre V."/>
        </authorList>
    </citation>
    <scope>NUCLEOTIDE SEQUENCE [LARGE SCALE GENOMIC DNA]</scope>
    <source>
        <strain evidence="2 3">L51</strain>
    </source>
</reference>
<accession>A0ABR3BAZ1</accession>
<gene>
    <name evidence="2" type="ORF">J3Q64DRAFT_1221505</name>
</gene>
<evidence type="ECO:0000256" key="1">
    <source>
        <dbReference type="SAM" id="Phobius"/>
    </source>
</evidence>
<evidence type="ECO:0000313" key="3">
    <source>
        <dbReference type="Proteomes" id="UP001448207"/>
    </source>
</evidence>
<feature type="transmembrane region" description="Helical" evidence="1">
    <location>
        <begin position="70"/>
        <end position="97"/>
    </location>
</feature>
<name>A0ABR3BAZ1_PHYBL</name>
<proteinExistence type="predicted"/>
<protein>
    <submittedName>
        <fullName evidence="2">Uncharacterized protein</fullName>
    </submittedName>
</protein>
<keyword evidence="1" id="KW-1133">Transmembrane helix</keyword>
<keyword evidence="1" id="KW-0812">Transmembrane</keyword>
<keyword evidence="3" id="KW-1185">Reference proteome</keyword>